<dbReference type="AlphaFoldDB" id="X6P3A6"/>
<keyword evidence="2" id="KW-1185">Reference proteome</keyword>
<dbReference type="EMBL" id="ASPP01004093">
    <property type="protein sequence ID" value="ETO32564.1"/>
    <property type="molecule type" value="Genomic_DNA"/>
</dbReference>
<sequence length="289" mass="33071">PQEFPVLLTLPYWFDAELVNQISDTCLQHIGIPYVTIQSPALMSLIGACDTIDGIVIHCDRRCLAVVPVVCAQHLYELQRVKLFEARVDDYVDKSTSSISADGFKVTDAKLKHFFQYLMSTWRTEHKDQQLVAMCRKPMDERSANDSEPNAFEIPIYQWCAVDGASPYYTPLDVLYYLNGIQLYLLLYTYILISNNKDLVKNIHSLPVVLTGPSAFLYKEFVSTFLTFGVPLSVEESKDNATTTPPLTPISWKYVFDDPHAYYQQSNDRKNWSGQILGIEKKKTNCRER</sequence>
<feature type="non-terminal residue" evidence="1">
    <location>
        <position position="1"/>
    </location>
</feature>
<dbReference type="Proteomes" id="UP000023152">
    <property type="component" value="Unassembled WGS sequence"/>
</dbReference>
<feature type="non-terminal residue" evidence="1">
    <location>
        <position position="289"/>
    </location>
</feature>
<evidence type="ECO:0000313" key="1">
    <source>
        <dbReference type="EMBL" id="ETO32564.1"/>
    </source>
</evidence>
<gene>
    <name evidence="1" type="ORF">RFI_04553</name>
</gene>
<accession>X6P3A6</accession>
<proteinExistence type="predicted"/>
<protein>
    <submittedName>
        <fullName evidence="1">Uncharacterized protein</fullName>
    </submittedName>
</protein>
<name>X6P3A6_RETFI</name>
<evidence type="ECO:0000313" key="2">
    <source>
        <dbReference type="Proteomes" id="UP000023152"/>
    </source>
</evidence>
<organism evidence="1 2">
    <name type="scientific">Reticulomyxa filosa</name>
    <dbReference type="NCBI Taxonomy" id="46433"/>
    <lineage>
        <taxon>Eukaryota</taxon>
        <taxon>Sar</taxon>
        <taxon>Rhizaria</taxon>
        <taxon>Retaria</taxon>
        <taxon>Foraminifera</taxon>
        <taxon>Monothalamids</taxon>
        <taxon>Reticulomyxidae</taxon>
        <taxon>Reticulomyxa</taxon>
    </lineage>
</organism>
<comment type="caution">
    <text evidence="1">The sequence shown here is derived from an EMBL/GenBank/DDBJ whole genome shotgun (WGS) entry which is preliminary data.</text>
</comment>
<reference evidence="1 2" key="1">
    <citation type="journal article" date="2013" name="Curr. Biol.">
        <title>The Genome of the Foraminiferan Reticulomyxa filosa.</title>
        <authorList>
            <person name="Glockner G."/>
            <person name="Hulsmann N."/>
            <person name="Schleicher M."/>
            <person name="Noegel A.A."/>
            <person name="Eichinger L."/>
            <person name="Gallinger C."/>
            <person name="Pawlowski J."/>
            <person name="Sierra R."/>
            <person name="Euteneuer U."/>
            <person name="Pillet L."/>
            <person name="Moustafa A."/>
            <person name="Platzer M."/>
            <person name="Groth M."/>
            <person name="Szafranski K."/>
            <person name="Schliwa M."/>
        </authorList>
    </citation>
    <scope>NUCLEOTIDE SEQUENCE [LARGE SCALE GENOMIC DNA]</scope>
</reference>